<evidence type="ECO:0000256" key="5">
    <source>
        <dbReference type="ARBA" id="ARBA00022490"/>
    </source>
</evidence>
<evidence type="ECO:0000256" key="8">
    <source>
        <dbReference type="HAMAP-Rule" id="MF_00093"/>
    </source>
</evidence>
<comment type="subcellular location">
    <subcellularLocation>
        <location evidence="2 8">Cytoplasm</location>
    </subcellularLocation>
</comment>
<dbReference type="FunFam" id="3.30.70.1660:FF:000004">
    <property type="entry name" value="Peptide chain release factor 1"/>
    <property type="match status" value="1"/>
</dbReference>
<evidence type="ECO:0000256" key="2">
    <source>
        <dbReference type="ARBA" id="ARBA00004496"/>
    </source>
</evidence>
<dbReference type="GO" id="GO:0016149">
    <property type="term" value="F:translation release factor activity, codon specific"/>
    <property type="evidence" value="ECO:0007669"/>
    <property type="project" value="UniProtKB-UniRule"/>
</dbReference>
<evidence type="ECO:0000256" key="6">
    <source>
        <dbReference type="ARBA" id="ARBA00022917"/>
    </source>
</evidence>
<dbReference type="NCBIfam" id="NF001859">
    <property type="entry name" value="PRK00591.1"/>
    <property type="match status" value="1"/>
</dbReference>
<evidence type="ECO:0000313" key="11">
    <source>
        <dbReference type="EMBL" id="KHS56482.1"/>
    </source>
</evidence>
<comment type="function">
    <text evidence="1 8">Peptide chain release factor 1 directs the termination of translation in response to the peptide chain termination codons UAG and UAA.</text>
</comment>
<keyword evidence="12" id="KW-1185">Reference proteome</keyword>
<evidence type="ECO:0000313" key="12">
    <source>
        <dbReference type="Proteomes" id="UP000031189"/>
    </source>
</evidence>
<dbReference type="NCBIfam" id="TIGR00019">
    <property type="entry name" value="prfA"/>
    <property type="match status" value="1"/>
</dbReference>
<dbReference type="FunFam" id="3.30.70.1660:FF:000002">
    <property type="entry name" value="Peptide chain release factor 1"/>
    <property type="match status" value="1"/>
</dbReference>
<comment type="PTM">
    <text evidence="8">Methylated by PrmC. Methylation increases the termination efficiency of RF1.</text>
</comment>
<evidence type="ECO:0000256" key="3">
    <source>
        <dbReference type="ARBA" id="ARBA00010835"/>
    </source>
</evidence>
<evidence type="ECO:0000256" key="1">
    <source>
        <dbReference type="ARBA" id="ARBA00002986"/>
    </source>
</evidence>
<name>A0A0B3W2D1_9FIRM</name>
<dbReference type="HAMAP" id="MF_00093">
    <property type="entry name" value="Rel_fac_1"/>
    <property type="match status" value="1"/>
</dbReference>
<dbReference type="PANTHER" id="PTHR43804:SF7">
    <property type="entry name" value="LD18447P"/>
    <property type="match status" value="1"/>
</dbReference>
<proteinExistence type="inferred from homology"/>
<dbReference type="Pfam" id="PF03462">
    <property type="entry name" value="PCRF"/>
    <property type="match status" value="1"/>
</dbReference>
<comment type="similarity">
    <text evidence="3 8">Belongs to the prokaryotic/mitochondrial release factor family.</text>
</comment>
<protein>
    <recommendedName>
        <fullName evidence="7 8">Peptide chain release factor 1</fullName>
        <shortName evidence="8">RF-1</shortName>
    </recommendedName>
</protein>
<keyword evidence="6 8" id="KW-0648">Protein biosynthesis</keyword>
<evidence type="ECO:0000256" key="9">
    <source>
        <dbReference type="SAM" id="Coils"/>
    </source>
</evidence>
<dbReference type="PROSITE" id="PS00745">
    <property type="entry name" value="RF_PROK_I"/>
    <property type="match status" value="1"/>
</dbReference>
<feature type="domain" description="Prokaryotic-type class I peptide chain release factors" evidence="10">
    <location>
        <begin position="226"/>
        <end position="242"/>
    </location>
</feature>
<dbReference type="Proteomes" id="UP000031189">
    <property type="component" value="Unassembled WGS sequence"/>
</dbReference>
<evidence type="ECO:0000256" key="7">
    <source>
        <dbReference type="ARBA" id="ARBA00050039"/>
    </source>
</evidence>
<sequence length="354" mass="40239">MLNKLQVLEDKYIDLTEKISDMEIINDQKVWQKYMKEHADLEPIVFKYREYRNVLNNLSESKAILEEESDEDLRELAKMEIAELECQVEPLEAELKILLLPKDPNDEKNVIVEIRGGAGGDEAALFAGNLFRMYSRYAERRRWKIELLSASDTGVGGYKEVSFLIKGKGAYSRLKYESGVHRVQRIPATESGGRIHTSTATVAVLPEVEDVEVEINPNDLRIDVFRASGNGGQCVNTTDSAVRITHLPTGEVVSCQDEKSQLKNKEKALKVLKARLYDKALSEQHDEVAAERRSQVGTGDRSERIRTYNYPQGRVSDHRINLTLYKLDQFLDGDIDEMIDALITEDQTKKMTAI</sequence>
<dbReference type="OrthoDB" id="9806673at2"/>
<dbReference type="RefSeq" id="WP_039680450.1">
    <property type="nucleotide sequence ID" value="NZ_JAWGXO010000009.1"/>
</dbReference>
<organism evidence="11 12">
    <name type="scientific">Terrisporobacter othiniensis</name>
    <dbReference type="NCBI Taxonomy" id="1577792"/>
    <lineage>
        <taxon>Bacteria</taxon>
        <taxon>Bacillati</taxon>
        <taxon>Bacillota</taxon>
        <taxon>Clostridia</taxon>
        <taxon>Peptostreptococcales</taxon>
        <taxon>Peptostreptococcaceae</taxon>
        <taxon>Terrisporobacter</taxon>
    </lineage>
</organism>
<dbReference type="Gene3D" id="3.30.160.20">
    <property type="match status" value="1"/>
</dbReference>
<dbReference type="InterPro" id="IPR050057">
    <property type="entry name" value="Prokaryotic/Mito_RF"/>
</dbReference>
<dbReference type="EMBL" id="JWHR01000112">
    <property type="protein sequence ID" value="KHS56482.1"/>
    <property type="molecule type" value="Genomic_DNA"/>
</dbReference>
<dbReference type="InterPro" id="IPR045853">
    <property type="entry name" value="Pep_chain_release_fac_I_sf"/>
</dbReference>
<dbReference type="Pfam" id="PF00472">
    <property type="entry name" value="RF-1"/>
    <property type="match status" value="1"/>
</dbReference>
<comment type="caution">
    <text evidence="11">The sequence shown here is derived from an EMBL/GenBank/DDBJ whole genome shotgun (WGS) entry which is preliminary data.</text>
</comment>
<dbReference type="SUPFAM" id="SSF75620">
    <property type="entry name" value="Release factor"/>
    <property type="match status" value="1"/>
</dbReference>
<keyword evidence="4 8" id="KW-0488">Methylation</keyword>
<dbReference type="GO" id="GO:0005829">
    <property type="term" value="C:cytosol"/>
    <property type="evidence" value="ECO:0007669"/>
    <property type="project" value="UniProtKB-ARBA"/>
</dbReference>
<dbReference type="InterPro" id="IPR004373">
    <property type="entry name" value="RF-1"/>
</dbReference>
<dbReference type="AlphaFoldDB" id="A0A0B3W2D1"/>
<evidence type="ECO:0000259" key="10">
    <source>
        <dbReference type="PROSITE" id="PS00745"/>
    </source>
</evidence>
<reference evidence="11 12" key="1">
    <citation type="submission" date="2014-12" db="EMBL/GenBank/DDBJ databases">
        <title>Draft genome sequence of Terrisporobacter sp. 08-306576, isolated from the blood culture of a bacteremia patient.</title>
        <authorList>
            <person name="Lund L.C."/>
            <person name="Sydenham T.V."/>
            <person name="Hogh S.V."/>
            <person name="Skov M.N."/>
            <person name="Kemp M."/>
            <person name="Justesen U.S."/>
        </authorList>
    </citation>
    <scope>NUCLEOTIDE SEQUENCE [LARGE SCALE GENOMIC DNA]</scope>
    <source>
        <strain evidence="11 12">08-306576</strain>
    </source>
</reference>
<dbReference type="Gene3D" id="3.30.70.1660">
    <property type="match status" value="2"/>
</dbReference>
<feature type="coiled-coil region" evidence="9">
    <location>
        <begin position="5"/>
        <end position="94"/>
    </location>
</feature>
<dbReference type="InterPro" id="IPR005139">
    <property type="entry name" value="PCRF"/>
</dbReference>
<dbReference type="STRING" id="1577792.QX51_13660"/>
<dbReference type="SMART" id="SM00937">
    <property type="entry name" value="PCRF"/>
    <property type="match status" value="1"/>
</dbReference>
<gene>
    <name evidence="8" type="primary">prfA</name>
    <name evidence="11" type="ORF">QX51_13660</name>
</gene>
<dbReference type="PANTHER" id="PTHR43804">
    <property type="entry name" value="LD18447P"/>
    <property type="match status" value="1"/>
</dbReference>
<dbReference type="InterPro" id="IPR000352">
    <property type="entry name" value="Pep_chain_release_fac_I"/>
</dbReference>
<keyword evidence="5 8" id="KW-0963">Cytoplasm</keyword>
<dbReference type="Gene3D" id="6.10.140.1950">
    <property type="match status" value="1"/>
</dbReference>
<evidence type="ECO:0000256" key="4">
    <source>
        <dbReference type="ARBA" id="ARBA00022481"/>
    </source>
</evidence>
<dbReference type="FunFam" id="3.30.160.20:FF:000004">
    <property type="entry name" value="Peptide chain release factor 1"/>
    <property type="match status" value="1"/>
</dbReference>
<accession>A0A0B3W2D1</accession>
<keyword evidence="9" id="KW-0175">Coiled coil</keyword>
<feature type="modified residue" description="N5-methylglutamine" evidence="8">
    <location>
        <position position="233"/>
    </location>
</feature>